<sequence>MRLDQVKRHGLLLGFLGLAALLLASSLFITGEKMEKLTSARNGEELFRAVALKQRKLWPYEAVKLGRKRPPQHRPAQRPPPAPRGSKGPHP</sequence>
<evidence type="ECO:0000313" key="3">
    <source>
        <dbReference type="Proteomes" id="UP000516437"/>
    </source>
</evidence>
<comment type="caution">
    <text evidence="2">The sequence shown here is derived from an EMBL/GenBank/DDBJ whole genome shotgun (WGS) entry which is preliminary data.</text>
</comment>
<dbReference type="Proteomes" id="UP000516437">
    <property type="component" value="Chromosome 6"/>
</dbReference>
<feature type="compositionally biased region" description="Basic residues" evidence="1">
    <location>
        <begin position="65"/>
        <end position="76"/>
    </location>
</feature>
<dbReference type="EMBL" id="RXIC02000024">
    <property type="protein sequence ID" value="KAB1210608.1"/>
    <property type="molecule type" value="Genomic_DNA"/>
</dbReference>
<feature type="region of interest" description="Disordered" evidence="1">
    <location>
        <begin position="63"/>
        <end position="91"/>
    </location>
</feature>
<reference evidence="2 3" key="1">
    <citation type="journal article" date="2019" name="Plant Biotechnol. J.">
        <title>The red bayberry genome and genetic basis of sex determination.</title>
        <authorList>
            <person name="Jia H.M."/>
            <person name="Jia H.J."/>
            <person name="Cai Q.L."/>
            <person name="Wang Y."/>
            <person name="Zhao H.B."/>
            <person name="Yang W.F."/>
            <person name="Wang G.Y."/>
            <person name="Li Y.H."/>
            <person name="Zhan D.L."/>
            <person name="Shen Y.T."/>
            <person name="Niu Q.F."/>
            <person name="Chang L."/>
            <person name="Qiu J."/>
            <person name="Zhao L."/>
            <person name="Xie H.B."/>
            <person name="Fu W.Y."/>
            <person name="Jin J."/>
            <person name="Li X.W."/>
            <person name="Jiao Y."/>
            <person name="Zhou C.C."/>
            <person name="Tu T."/>
            <person name="Chai C.Y."/>
            <person name="Gao J.L."/>
            <person name="Fan L.J."/>
            <person name="van de Weg E."/>
            <person name="Wang J.Y."/>
            <person name="Gao Z.S."/>
        </authorList>
    </citation>
    <scope>NUCLEOTIDE SEQUENCE [LARGE SCALE GENOMIC DNA]</scope>
    <source>
        <tissue evidence="2">Leaves</tissue>
    </source>
</reference>
<name>A0A6A1VFL2_9ROSI</name>
<evidence type="ECO:0000256" key="1">
    <source>
        <dbReference type="SAM" id="MobiDB-lite"/>
    </source>
</evidence>
<dbReference type="AlphaFoldDB" id="A0A6A1VFL2"/>
<keyword evidence="3" id="KW-1185">Reference proteome</keyword>
<evidence type="ECO:0000313" key="2">
    <source>
        <dbReference type="EMBL" id="KAB1210608.1"/>
    </source>
</evidence>
<protein>
    <submittedName>
        <fullName evidence="2">Uncharacterized protein</fullName>
    </submittedName>
</protein>
<gene>
    <name evidence="2" type="ORF">CJ030_MR6G010292</name>
</gene>
<organism evidence="2 3">
    <name type="scientific">Morella rubra</name>
    <name type="common">Chinese bayberry</name>
    <dbReference type="NCBI Taxonomy" id="262757"/>
    <lineage>
        <taxon>Eukaryota</taxon>
        <taxon>Viridiplantae</taxon>
        <taxon>Streptophyta</taxon>
        <taxon>Embryophyta</taxon>
        <taxon>Tracheophyta</taxon>
        <taxon>Spermatophyta</taxon>
        <taxon>Magnoliopsida</taxon>
        <taxon>eudicotyledons</taxon>
        <taxon>Gunneridae</taxon>
        <taxon>Pentapetalae</taxon>
        <taxon>rosids</taxon>
        <taxon>fabids</taxon>
        <taxon>Fagales</taxon>
        <taxon>Myricaceae</taxon>
        <taxon>Morella</taxon>
    </lineage>
</organism>
<proteinExistence type="predicted"/>
<accession>A0A6A1VFL2</accession>